<comment type="caution">
    <text evidence="1">The sequence shown here is derived from an EMBL/GenBank/DDBJ whole genome shotgun (WGS) entry which is preliminary data.</text>
</comment>
<gene>
    <name evidence="1" type="ORF">VNO77_41729</name>
</gene>
<dbReference type="Proteomes" id="UP001367508">
    <property type="component" value="Unassembled WGS sequence"/>
</dbReference>
<keyword evidence="2" id="KW-1185">Reference proteome</keyword>
<organism evidence="1 2">
    <name type="scientific">Canavalia gladiata</name>
    <name type="common">Sword bean</name>
    <name type="synonym">Dolichos gladiatus</name>
    <dbReference type="NCBI Taxonomy" id="3824"/>
    <lineage>
        <taxon>Eukaryota</taxon>
        <taxon>Viridiplantae</taxon>
        <taxon>Streptophyta</taxon>
        <taxon>Embryophyta</taxon>
        <taxon>Tracheophyta</taxon>
        <taxon>Spermatophyta</taxon>
        <taxon>Magnoliopsida</taxon>
        <taxon>eudicotyledons</taxon>
        <taxon>Gunneridae</taxon>
        <taxon>Pentapetalae</taxon>
        <taxon>rosids</taxon>
        <taxon>fabids</taxon>
        <taxon>Fabales</taxon>
        <taxon>Fabaceae</taxon>
        <taxon>Papilionoideae</taxon>
        <taxon>50 kb inversion clade</taxon>
        <taxon>NPAAA clade</taxon>
        <taxon>indigoferoid/millettioid clade</taxon>
        <taxon>Phaseoleae</taxon>
        <taxon>Canavalia</taxon>
    </lineage>
</organism>
<evidence type="ECO:0000313" key="2">
    <source>
        <dbReference type="Proteomes" id="UP001367508"/>
    </source>
</evidence>
<proteinExistence type="predicted"/>
<dbReference type="AlphaFoldDB" id="A0AAN9PS86"/>
<evidence type="ECO:0000313" key="1">
    <source>
        <dbReference type="EMBL" id="KAK7308132.1"/>
    </source>
</evidence>
<reference evidence="1 2" key="1">
    <citation type="submission" date="2024-01" db="EMBL/GenBank/DDBJ databases">
        <title>The genomes of 5 underutilized Papilionoideae crops provide insights into root nodulation and disease resistanc.</title>
        <authorList>
            <person name="Jiang F."/>
        </authorList>
    </citation>
    <scope>NUCLEOTIDE SEQUENCE [LARGE SCALE GENOMIC DNA]</scope>
    <source>
        <strain evidence="1">LVBAO_FW01</strain>
        <tissue evidence="1">Leaves</tissue>
    </source>
</reference>
<dbReference type="EMBL" id="JAYMYQ010000010">
    <property type="protein sequence ID" value="KAK7308132.1"/>
    <property type="molecule type" value="Genomic_DNA"/>
</dbReference>
<name>A0AAN9PS86_CANGL</name>
<sequence>MVFVYVHTSNTTILPNDSLLALTVRAFLCLTAHTSHASASSSPFAALKTHLAHYLHSHTLPFPYSYLHILINKEPSHSVNYHKNH</sequence>
<accession>A0AAN9PS86</accession>
<protein>
    <submittedName>
        <fullName evidence="1">Uncharacterized protein</fullName>
    </submittedName>
</protein>